<dbReference type="AlphaFoldDB" id="A0A316E2G2"/>
<reference evidence="1 2" key="1">
    <citation type="submission" date="2018-05" db="EMBL/GenBank/DDBJ databases">
        <title>Genomic Encyclopedia of Archaeal and Bacterial Type Strains, Phase II (KMG-II): from individual species to whole genera.</title>
        <authorList>
            <person name="Goeker M."/>
        </authorList>
    </citation>
    <scope>NUCLEOTIDE SEQUENCE [LARGE SCALE GENOMIC DNA]</scope>
    <source>
        <strain evidence="1 2">DSM 22214</strain>
    </source>
</reference>
<proteinExistence type="predicted"/>
<sequence>MKYIYVISVLSCFLLNCKQVEKEKRKDIFVISDTLLIPVDNTVSAVGNYYNFNYKGKDGEVLVVPSLNNELLFFNMGKSSLIKKIRLQEEGPDGIGTFGNVNIVSEDSIIINGSNPLETYILDKRGSKLSTFSMAKNEDLKSRGIVGQPTTSLLWIDKKVIAFAQTNLLTNKLGENYYQLNVKALTALNTETSKYEMLPIKFPTNMSDGSGFWDVFHFTPSVAILNKSLYYTFPGSDSLYSFNLITNQRKQVSASSINLKEGNGVFEKNFTTITEMFKIYAENCSYVKILSDRYNNRIYRIIAHPTDKWKNSGNMNDVLISKPFSIQVFDTDLNFLGESGIFPKNSFDAIDSFVAEKGLYISNNHPSNPKVDEEHLSYSIFTLKK</sequence>
<keyword evidence="2" id="KW-1185">Reference proteome</keyword>
<accession>A0A316E2G2</accession>
<dbReference type="OrthoDB" id="828261at2"/>
<dbReference type="RefSeq" id="WP_109745170.1">
    <property type="nucleotide sequence ID" value="NZ_QGGO01000038.1"/>
</dbReference>
<dbReference type="InterPro" id="IPR025316">
    <property type="entry name" value="DUF4221"/>
</dbReference>
<name>A0A316E2G2_9BACT</name>
<organism evidence="1 2">
    <name type="scientific">Arcicella aurantiaca</name>
    <dbReference type="NCBI Taxonomy" id="591202"/>
    <lineage>
        <taxon>Bacteria</taxon>
        <taxon>Pseudomonadati</taxon>
        <taxon>Bacteroidota</taxon>
        <taxon>Cytophagia</taxon>
        <taxon>Cytophagales</taxon>
        <taxon>Flectobacillaceae</taxon>
        <taxon>Arcicella</taxon>
    </lineage>
</organism>
<dbReference type="Proteomes" id="UP000245489">
    <property type="component" value="Unassembled WGS sequence"/>
</dbReference>
<evidence type="ECO:0000313" key="1">
    <source>
        <dbReference type="EMBL" id="PWK17070.1"/>
    </source>
</evidence>
<comment type="caution">
    <text evidence="1">The sequence shown here is derived from an EMBL/GenBank/DDBJ whole genome shotgun (WGS) entry which is preliminary data.</text>
</comment>
<gene>
    <name evidence="1" type="ORF">LV89_04521</name>
</gene>
<protein>
    <submittedName>
        <fullName evidence="1">Uncharacterized protein DUF4221</fullName>
    </submittedName>
</protein>
<evidence type="ECO:0000313" key="2">
    <source>
        <dbReference type="Proteomes" id="UP000245489"/>
    </source>
</evidence>
<dbReference type="EMBL" id="QGGO01000038">
    <property type="protein sequence ID" value="PWK17070.1"/>
    <property type="molecule type" value="Genomic_DNA"/>
</dbReference>
<dbReference type="Pfam" id="PF13970">
    <property type="entry name" value="DUF4221"/>
    <property type="match status" value="1"/>
</dbReference>